<reference evidence="2 3" key="1">
    <citation type="submission" date="2013-01" db="EMBL/GenBank/DDBJ databases">
        <authorList>
            <person name="Harkins D.M."/>
            <person name="Durkin A.S."/>
            <person name="Brinkac L.M."/>
            <person name="Haft D.H."/>
            <person name="Selengut J.D."/>
            <person name="Sanka R."/>
            <person name="DePew J."/>
            <person name="Purushe J."/>
            <person name="Chanthongthip A."/>
            <person name="Lattana O."/>
            <person name="Phetsouvanh R."/>
            <person name="Newton P.N."/>
            <person name="Vinetz J.M."/>
            <person name="Sutton G.G."/>
            <person name="Nierman W.C."/>
            <person name="Fouts D.E."/>
        </authorList>
    </citation>
    <scope>NUCLEOTIDE SEQUENCE [LARGE SCALE GENOMIC DNA]</scope>
    <source>
        <strain evidence="2 3">UI 13098</strain>
    </source>
</reference>
<dbReference type="EMBL" id="AHNU02000039">
    <property type="protein sequence ID" value="EMN90688.1"/>
    <property type="molecule type" value="Genomic_DNA"/>
</dbReference>
<keyword evidence="1" id="KW-1133">Transmembrane helix</keyword>
<dbReference type="AlphaFoldDB" id="M6QDM1"/>
<accession>M6QDM1</accession>
<proteinExistence type="predicted"/>
<evidence type="ECO:0000256" key="1">
    <source>
        <dbReference type="SAM" id="Phobius"/>
    </source>
</evidence>
<evidence type="ECO:0000313" key="3">
    <source>
        <dbReference type="Proteomes" id="UP000012118"/>
    </source>
</evidence>
<keyword evidence="1" id="KW-0812">Transmembrane</keyword>
<protein>
    <submittedName>
        <fullName evidence="2">Uncharacterized protein</fullName>
    </submittedName>
</protein>
<feature type="transmembrane region" description="Helical" evidence="1">
    <location>
        <begin position="6"/>
        <end position="27"/>
    </location>
</feature>
<keyword evidence="3" id="KW-1185">Reference proteome</keyword>
<name>M6QDM1_9LEPT</name>
<sequence>MDDRILFSSNIPVFVCGLVDPLFVSALGNNERLLKKKQNEKRFFVKVRILKAVFFAKISCPYSFENKRAT</sequence>
<comment type="caution">
    <text evidence="2">The sequence shown here is derived from an EMBL/GenBank/DDBJ whole genome shotgun (WGS) entry which is preliminary data.</text>
</comment>
<organism evidence="2 3">
    <name type="scientific">Leptospira weilii str. UI 13098</name>
    <dbReference type="NCBI Taxonomy" id="1088542"/>
    <lineage>
        <taxon>Bacteria</taxon>
        <taxon>Pseudomonadati</taxon>
        <taxon>Spirochaetota</taxon>
        <taxon>Spirochaetia</taxon>
        <taxon>Leptospirales</taxon>
        <taxon>Leptospiraceae</taxon>
        <taxon>Leptospira</taxon>
    </lineage>
</organism>
<evidence type="ECO:0000313" key="2">
    <source>
        <dbReference type="EMBL" id="EMN90688.1"/>
    </source>
</evidence>
<dbReference type="Proteomes" id="UP000012118">
    <property type="component" value="Unassembled WGS sequence"/>
</dbReference>
<keyword evidence="1" id="KW-0472">Membrane</keyword>
<gene>
    <name evidence="2" type="ORF">LEP1GSC108_2281</name>
</gene>